<dbReference type="AlphaFoldDB" id="A0AAV2MI06"/>
<proteinExistence type="predicted"/>
<sequence length="227" mass="25830">MNCGYTGIISDNKKDVMTRSVVLHSTMRLIPMLDQLRKGLQLYGLLRVLHINADICLPLFVSGEDDGVDAAFIIQKCHPEYSEKGSVRYTREVNIMNFFQDFLQDIEDQDDLEAEVEDGHKKLTVGRVMQWITGQGHKPCLPSEKADFKISFTSDSHSSRDVNWTYLLGVSLCMSREVIRGGGGLVYIHEELLRLTKLQPNQMQILVSGWPLSRCLQLGPVLDYRRL</sequence>
<gene>
    <name evidence="1" type="ORF">KC01_LOCUS39329</name>
</gene>
<dbReference type="EMBL" id="OZ035830">
    <property type="protein sequence ID" value="CAL1613062.1"/>
    <property type="molecule type" value="Genomic_DNA"/>
</dbReference>
<keyword evidence="2" id="KW-1185">Reference proteome</keyword>
<dbReference type="Proteomes" id="UP001497482">
    <property type="component" value="Chromosome 8"/>
</dbReference>
<name>A0AAV2MI06_KNICA</name>
<accession>A0AAV2MI06</accession>
<protein>
    <submittedName>
        <fullName evidence="1">Uncharacterized protein</fullName>
    </submittedName>
</protein>
<evidence type="ECO:0000313" key="2">
    <source>
        <dbReference type="Proteomes" id="UP001497482"/>
    </source>
</evidence>
<evidence type="ECO:0000313" key="1">
    <source>
        <dbReference type="EMBL" id="CAL1613062.1"/>
    </source>
</evidence>
<organism evidence="1 2">
    <name type="scientific">Knipowitschia caucasica</name>
    <name type="common">Caucasian dwarf goby</name>
    <name type="synonym">Pomatoschistus caucasicus</name>
    <dbReference type="NCBI Taxonomy" id="637954"/>
    <lineage>
        <taxon>Eukaryota</taxon>
        <taxon>Metazoa</taxon>
        <taxon>Chordata</taxon>
        <taxon>Craniata</taxon>
        <taxon>Vertebrata</taxon>
        <taxon>Euteleostomi</taxon>
        <taxon>Actinopterygii</taxon>
        <taxon>Neopterygii</taxon>
        <taxon>Teleostei</taxon>
        <taxon>Neoteleostei</taxon>
        <taxon>Acanthomorphata</taxon>
        <taxon>Gobiaria</taxon>
        <taxon>Gobiiformes</taxon>
        <taxon>Gobioidei</taxon>
        <taxon>Gobiidae</taxon>
        <taxon>Gobiinae</taxon>
        <taxon>Knipowitschia</taxon>
    </lineage>
</organism>
<reference evidence="1 2" key="1">
    <citation type="submission" date="2024-04" db="EMBL/GenBank/DDBJ databases">
        <authorList>
            <person name="Waldvogel A.-M."/>
            <person name="Schoenle A."/>
        </authorList>
    </citation>
    <scope>NUCLEOTIDE SEQUENCE [LARGE SCALE GENOMIC DNA]</scope>
</reference>